<dbReference type="Proteomes" id="UP001144805">
    <property type="component" value="Unassembled WGS sequence"/>
</dbReference>
<feature type="domain" description="Transcription regulator PadR N-terminal" evidence="2">
    <location>
        <begin position="64"/>
        <end position="132"/>
    </location>
</feature>
<evidence type="ECO:0000259" key="2">
    <source>
        <dbReference type="Pfam" id="PF03551"/>
    </source>
</evidence>
<evidence type="ECO:0000313" key="4">
    <source>
        <dbReference type="Proteomes" id="UP001144805"/>
    </source>
</evidence>
<dbReference type="PANTHER" id="PTHR43252">
    <property type="entry name" value="TRANSCRIPTIONAL REGULATOR YQJI"/>
    <property type="match status" value="1"/>
</dbReference>
<dbReference type="Gene3D" id="1.10.10.10">
    <property type="entry name" value="Winged helix-like DNA-binding domain superfamily/Winged helix DNA-binding domain"/>
    <property type="match status" value="1"/>
</dbReference>
<protein>
    <submittedName>
        <fullName evidence="3">PadR family transcriptional regulator</fullName>
    </submittedName>
</protein>
<reference evidence="3" key="1">
    <citation type="submission" date="2022-11" db="EMBL/GenBank/DDBJ databases">
        <title>Biodiversity and phylogenetic relationships of bacteria.</title>
        <authorList>
            <person name="Machado R.A.R."/>
            <person name="Bhat A."/>
            <person name="Loulou A."/>
            <person name="Kallel S."/>
        </authorList>
    </citation>
    <scope>NUCLEOTIDE SEQUENCE</scope>
    <source>
        <strain evidence="3">K-TC2</strain>
    </source>
</reference>
<comment type="caution">
    <text evidence="3">The sequence shown here is derived from an EMBL/GenBank/DDBJ whole genome shotgun (WGS) entry which is preliminary data.</text>
</comment>
<evidence type="ECO:0000256" key="1">
    <source>
        <dbReference type="SAM" id="MobiDB-lite"/>
    </source>
</evidence>
<name>A0A9X3E0B6_9HYPH</name>
<organism evidence="3 4">
    <name type="scientific">Kaistia nematophila</name>
    <dbReference type="NCBI Taxonomy" id="2994654"/>
    <lineage>
        <taxon>Bacteria</taxon>
        <taxon>Pseudomonadati</taxon>
        <taxon>Pseudomonadota</taxon>
        <taxon>Alphaproteobacteria</taxon>
        <taxon>Hyphomicrobiales</taxon>
        <taxon>Kaistiaceae</taxon>
        <taxon>Kaistia</taxon>
    </lineage>
</organism>
<gene>
    <name evidence="3" type="ORF">OSH07_08720</name>
</gene>
<dbReference type="RefSeq" id="WP_266338252.1">
    <property type="nucleotide sequence ID" value="NZ_JAPKNK010000003.1"/>
</dbReference>
<accession>A0A9X3E0B6</accession>
<dbReference type="InterPro" id="IPR036390">
    <property type="entry name" value="WH_DNA-bd_sf"/>
</dbReference>
<dbReference type="SUPFAM" id="SSF46785">
    <property type="entry name" value="Winged helix' DNA-binding domain"/>
    <property type="match status" value="1"/>
</dbReference>
<evidence type="ECO:0000313" key="3">
    <source>
        <dbReference type="EMBL" id="MCX5569274.1"/>
    </source>
</evidence>
<dbReference type="EMBL" id="JAPKNK010000003">
    <property type="protein sequence ID" value="MCX5569274.1"/>
    <property type="molecule type" value="Genomic_DNA"/>
</dbReference>
<dbReference type="InterPro" id="IPR005149">
    <property type="entry name" value="Tscrpt_reg_PadR_N"/>
</dbReference>
<dbReference type="PANTHER" id="PTHR43252:SF7">
    <property type="entry name" value="TRANSCRIPTIONAL REGULATOR YQJI"/>
    <property type="match status" value="1"/>
</dbReference>
<dbReference type="Pfam" id="PF03551">
    <property type="entry name" value="PadR"/>
    <property type="match status" value="1"/>
</dbReference>
<feature type="compositionally biased region" description="Polar residues" evidence="1">
    <location>
        <begin position="10"/>
        <end position="23"/>
    </location>
</feature>
<feature type="region of interest" description="Disordered" evidence="1">
    <location>
        <begin position="1"/>
        <end position="50"/>
    </location>
</feature>
<dbReference type="AlphaFoldDB" id="A0A9X3E0B6"/>
<keyword evidence="4" id="KW-1185">Reference proteome</keyword>
<sequence>MPQTPPPNGPDQTAPSSGRTQLSMARRGDSPEKPGSGRLAPGNRGGDGFRVGRMVADGDLRLIVLSLLAEQPRHGYDIIKAIEELTSGSYSPSPGVIYPTLTFLEEAGHATASTHGNKKIYAISIAGTEHLSENNATVAGILDHLDRIGRRIAQAREWFGRGEAGARDDRPDRDIPGVIPEMNDARRALKAAIASKIGSTSIEQHRVTEILLRAVAEIRAEQPEDGIDI</sequence>
<dbReference type="InterPro" id="IPR036388">
    <property type="entry name" value="WH-like_DNA-bd_sf"/>
</dbReference>
<proteinExistence type="predicted"/>